<dbReference type="EMBL" id="BMUL01000025">
    <property type="protein sequence ID" value="GHB09370.1"/>
    <property type="molecule type" value="Genomic_DNA"/>
</dbReference>
<evidence type="ECO:0000313" key="2">
    <source>
        <dbReference type="Proteomes" id="UP000644020"/>
    </source>
</evidence>
<reference evidence="1" key="2">
    <citation type="submission" date="2020-09" db="EMBL/GenBank/DDBJ databases">
        <authorList>
            <person name="Sun Q."/>
            <person name="Ohkuma M."/>
        </authorList>
    </citation>
    <scope>NUCLEOTIDE SEQUENCE</scope>
    <source>
        <strain evidence="1">JCM 4518</strain>
    </source>
</reference>
<protein>
    <submittedName>
        <fullName evidence="1">Uncharacterized protein</fullName>
    </submittedName>
</protein>
<dbReference type="Proteomes" id="UP000644020">
    <property type="component" value="Unassembled WGS sequence"/>
</dbReference>
<keyword evidence="2" id="KW-1185">Reference proteome</keyword>
<evidence type="ECO:0000313" key="1">
    <source>
        <dbReference type="EMBL" id="GHB09370.1"/>
    </source>
</evidence>
<sequence>MEELVLVRVPTDEGIPVLLFGANVGGEGARDVVGPGADDKAADAGAAGLGTVVQEKGVFRHEQGVRRKDHR</sequence>
<proteinExistence type="predicted"/>
<name>A0A918T9A0_9ACTN</name>
<reference evidence="1" key="1">
    <citation type="journal article" date="2014" name="Int. J. Syst. Evol. Microbiol.">
        <title>Complete genome sequence of Corynebacterium casei LMG S-19264T (=DSM 44701T), isolated from a smear-ripened cheese.</title>
        <authorList>
            <consortium name="US DOE Joint Genome Institute (JGI-PGF)"/>
            <person name="Walter F."/>
            <person name="Albersmeier A."/>
            <person name="Kalinowski J."/>
            <person name="Ruckert C."/>
        </authorList>
    </citation>
    <scope>NUCLEOTIDE SEQUENCE</scope>
    <source>
        <strain evidence="1">JCM 4518</strain>
    </source>
</reference>
<accession>A0A918T9A0</accession>
<organism evidence="1 2">
    <name type="scientific">Streptomyces termitum</name>
    <dbReference type="NCBI Taxonomy" id="67368"/>
    <lineage>
        <taxon>Bacteria</taxon>
        <taxon>Bacillati</taxon>
        <taxon>Actinomycetota</taxon>
        <taxon>Actinomycetes</taxon>
        <taxon>Kitasatosporales</taxon>
        <taxon>Streptomycetaceae</taxon>
        <taxon>Streptomyces</taxon>
    </lineage>
</organism>
<gene>
    <name evidence="1" type="ORF">GCM10010305_60440</name>
</gene>
<dbReference type="AlphaFoldDB" id="A0A918T9A0"/>
<comment type="caution">
    <text evidence="1">The sequence shown here is derived from an EMBL/GenBank/DDBJ whole genome shotgun (WGS) entry which is preliminary data.</text>
</comment>